<dbReference type="EMBL" id="BBYR01000044">
    <property type="protein sequence ID" value="GAP37207.1"/>
    <property type="molecule type" value="Genomic_DNA"/>
</dbReference>
<evidence type="ECO:0000256" key="2">
    <source>
        <dbReference type="ARBA" id="ARBA00023125"/>
    </source>
</evidence>
<keyword evidence="6" id="KW-1185">Reference proteome</keyword>
<dbReference type="GO" id="GO:0005829">
    <property type="term" value="C:cytosol"/>
    <property type="evidence" value="ECO:0007669"/>
    <property type="project" value="TreeGrafter"/>
</dbReference>
<gene>
    <name evidence="5" type="ORF">ISF6_3062</name>
</gene>
<dbReference type="PROSITE" id="PS01124">
    <property type="entry name" value="HTH_ARAC_FAMILY_2"/>
    <property type="match status" value="1"/>
</dbReference>
<dbReference type="SUPFAM" id="SSF46689">
    <property type="entry name" value="Homeodomain-like"/>
    <property type="match status" value="1"/>
</dbReference>
<dbReference type="PANTHER" id="PTHR47894">
    <property type="entry name" value="HTH-TYPE TRANSCRIPTIONAL REGULATOR GADX"/>
    <property type="match status" value="1"/>
</dbReference>
<protein>
    <submittedName>
        <fullName evidence="5">Transcriptional regulator, AraC family</fullName>
    </submittedName>
</protein>
<reference evidence="6" key="1">
    <citation type="submission" date="2015-07" db="EMBL/GenBank/DDBJ databases">
        <title>Discovery of a poly(ethylene terephthalate assimilation.</title>
        <authorList>
            <person name="Yoshida S."/>
            <person name="Hiraga K."/>
            <person name="Takehana T."/>
            <person name="Taniguchi I."/>
            <person name="Yamaji H."/>
            <person name="Maeda Y."/>
            <person name="Toyohara K."/>
            <person name="Miyamoto K."/>
            <person name="Kimura Y."/>
            <person name="Oda K."/>
        </authorList>
    </citation>
    <scope>NUCLEOTIDE SEQUENCE [LARGE SCALE GENOMIC DNA]</scope>
    <source>
        <strain evidence="6">NBRC 110686 / TISTR 2288 / 201-F6</strain>
    </source>
</reference>
<comment type="caution">
    <text evidence="5">The sequence shown here is derived from an EMBL/GenBank/DDBJ whole genome shotgun (WGS) entry which is preliminary data.</text>
</comment>
<dbReference type="InterPro" id="IPR020449">
    <property type="entry name" value="Tscrpt_reg_AraC-type_HTH"/>
</dbReference>
<dbReference type="InterPro" id="IPR018060">
    <property type="entry name" value="HTH_AraC"/>
</dbReference>
<dbReference type="SMART" id="SM00342">
    <property type="entry name" value="HTH_ARAC"/>
    <property type="match status" value="1"/>
</dbReference>
<keyword evidence="3" id="KW-0804">Transcription</keyword>
<evidence type="ECO:0000256" key="3">
    <source>
        <dbReference type="ARBA" id="ARBA00023163"/>
    </source>
</evidence>
<dbReference type="PRINTS" id="PR00032">
    <property type="entry name" value="HTHARAC"/>
</dbReference>
<dbReference type="GO" id="GO:0000976">
    <property type="term" value="F:transcription cis-regulatory region binding"/>
    <property type="evidence" value="ECO:0007669"/>
    <property type="project" value="TreeGrafter"/>
</dbReference>
<dbReference type="Pfam" id="PF12625">
    <property type="entry name" value="Arabinose_bd"/>
    <property type="match status" value="1"/>
</dbReference>
<dbReference type="InterPro" id="IPR032687">
    <property type="entry name" value="AraC-type_N"/>
</dbReference>
<keyword evidence="1" id="KW-0805">Transcription regulation</keyword>
<feature type="domain" description="HTH araC/xylS-type" evidence="4">
    <location>
        <begin position="261"/>
        <end position="359"/>
    </location>
</feature>
<dbReference type="Proteomes" id="UP000037660">
    <property type="component" value="Unassembled WGS sequence"/>
</dbReference>
<reference evidence="5 6" key="2">
    <citation type="journal article" date="2016" name="Science">
        <title>A bacterium that degrades and assimilates poly(ethylene terephthalate).</title>
        <authorList>
            <person name="Yoshida S."/>
            <person name="Hiraga K."/>
            <person name="Takehana T."/>
            <person name="Taniguchi I."/>
            <person name="Yamaji H."/>
            <person name="Maeda Y."/>
            <person name="Toyohara K."/>
            <person name="Miyamoto K."/>
            <person name="Kimura Y."/>
            <person name="Oda K."/>
        </authorList>
    </citation>
    <scope>NUCLEOTIDE SEQUENCE [LARGE SCALE GENOMIC DNA]</scope>
    <source>
        <strain evidence="6">NBRC 110686 / TISTR 2288 / 201-F6</strain>
    </source>
</reference>
<organism evidence="5 6">
    <name type="scientific">Piscinibacter sakaiensis</name>
    <name type="common">Ideonella sakaiensis</name>
    <dbReference type="NCBI Taxonomy" id="1547922"/>
    <lineage>
        <taxon>Bacteria</taxon>
        <taxon>Pseudomonadati</taxon>
        <taxon>Pseudomonadota</taxon>
        <taxon>Betaproteobacteria</taxon>
        <taxon>Burkholderiales</taxon>
        <taxon>Sphaerotilaceae</taxon>
        <taxon>Piscinibacter</taxon>
    </lineage>
</organism>
<dbReference type="Gene3D" id="1.10.10.60">
    <property type="entry name" value="Homeodomain-like"/>
    <property type="match status" value="1"/>
</dbReference>
<sequence length="366" mass="41432">MRRWGIADPRRARCYRRRRMLPAPPLPDTRPTISIVQVEHILQGARRQGLDVARILAQAGLSPALLAAPLSRVSQAQYASLIRVLRRTTRDEFWGLCNRAVPVGTFGECCRLLVHCGNLGAALRTGFRYYHRVLPDFVARLVVERGLAHLRLHTRGEADGRLDYAERVFMFFSFGLGSWLVARRIPVAQVNYAGPPPPQANDTARVFGAPVRYEQPYTGFSIEARWLELPVVQNTQSLAEFLRLAPANLIVRYRDRTSLTERTRQLLRGELHGELPTLEEVGRRLAVPPQTLRRRLREEGQGFQALKDDLRRDAAIEYLARPDLTLMDIAAQLGFSEASTFHRAFKKWTGVAPGEYRQSHGPRGTG</sequence>
<dbReference type="GO" id="GO:0003700">
    <property type="term" value="F:DNA-binding transcription factor activity"/>
    <property type="evidence" value="ECO:0007669"/>
    <property type="project" value="InterPro"/>
</dbReference>
<dbReference type="Pfam" id="PF12833">
    <property type="entry name" value="HTH_18"/>
    <property type="match status" value="1"/>
</dbReference>
<evidence type="ECO:0000259" key="4">
    <source>
        <dbReference type="PROSITE" id="PS01124"/>
    </source>
</evidence>
<dbReference type="InterPro" id="IPR009057">
    <property type="entry name" value="Homeodomain-like_sf"/>
</dbReference>
<dbReference type="PANTHER" id="PTHR47894:SF1">
    <property type="entry name" value="HTH-TYPE TRANSCRIPTIONAL REGULATOR VQSM"/>
    <property type="match status" value="1"/>
</dbReference>
<evidence type="ECO:0000313" key="6">
    <source>
        <dbReference type="Proteomes" id="UP000037660"/>
    </source>
</evidence>
<dbReference type="STRING" id="1547922.ISF6_3062"/>
<evidence type="ECO:0000313" key="5">
    <source>
        <dbReference type="EMBL" id="GAP37207.1"/>
    </source>
</evidence>
<evidence type="ECO:0000256" key="1">
    <source>
        <dbReference type="ARBA" id="ARBA00023015"/>
    </source>
</evidence>
<dbReference type="AlphaFoldDB" id="A0A0K8P3K1"/>
<name>A0A0K8P3K1_PISS1</name>
<proteinExistence type="predicted"/>
<keyword evidence="2" id="KW-0238">DNA-binding</keyword>
<accession>A0A0K8P3K1</accession>